<dbReference type="RefSeq" id="XP_025372046.1">
    <property type="nucleotide sequence ID" value="XM_025515586.1"/>
</dbReference>
<reference evidence="2 3" key="1">
    <citation type="journal article" date="2018" name="Mol. Biol. Evol.">
        <title>Broad Genomic Sampling Reveals a Smut Pathogenic Ancestry of the Fungal Clade Ustilaginomycotina.</title>
        <authorList>
            <person name="Kijpornyongpan T."/>
            <person name="Mondo S.J."/>
            <person name="Barry K."/>
            <person name="Sandor L."/>
            <person name="Lee J."/>
            <person name="Lipzen A."/>
            <person name="Pangilinan J."/>
            <person name="LaButti K."/>
            <person name="Hainaut M."/>
            <person name="Henrissat B."/>
            <person name="Grigoriev I.V."/>
            <person name="Spatafora J.W."/>
            <person name="Aime M.C."/>
        </authorList>
    </citation>
    <scope>NUCLEOTIDE SEQUENCE [LARGE SCALE GENOMIC DNA]</scope>
    <source>
        <strain evidence="2 3">MCA 4658</strain>
    </source>
</reference>
<protein>
    <submittedName>
        <fullName evidence="2">Uncharacterized protein</fullName>
    </submittedName>
</protein>
<dbReference type="EMBL" id="KZ819358">
    <property type="protein sequence ID" value="PWN44886.1"/>
    <property type="molecule type" value="Genomic_DNA"/>
</dbReference>
<keyword evidence="3" id="KW-1185">Reference proteome</keyword>
<gene>
    <name evidence="2" type="ORF">IE81DRAFT_339788</name>
</gene>
<proteinExistence type="predicted"/>
<dbReference type="InParanoid" id="A0A316W4P3"/>
<evidence type="ECO:0000313" key="2">
    <source>
        <dbReference type="EMBL" id="PWN44886.1"/>
    </source>
</evidence>
<evidence type="ECO:0000313" key="3">
    <source>
        <dbReference type="Proteomes" id="UP000245783"/>
    </source>
</evidence>
<keyword evidence="1" id="KW-0472">Membrane</keyword>
<organism evidence="2 3">
    <name type="scientific">Ceraceosorus guamensis</name>
    <dbReference type="NCBI Taxonomy" id="1522189"/>
    <lineage>
        <taxon>Eukaryota</taxon>
        <taxon>Fungi</taxon>
        <taxon>Dikarya</taxon>
        <taxon>Basidiomycota</taxon>
        <taxon>Ustilaginomycotina</taxon>
        <taxon>Exobasidiomycetes</taxon>
        <taxon>Ceraceosorales</taxon>
        <taxon>Ceraceosoraceae</taxon>
        <taxon>Ceraceosorus</taxon>
    </lineage>
</organism>
<sequence>MKETDFASSLAADALLHPQLSRRSIWTFGNGSPVCGRSHDEDDVQRRYVSGANAAWEWQRQSRTALCSKRAHNVSLPEDFRPAGPLEAKGYFYGLKSQGESGVPGLTTGTTSGRTTPFDTLNQRMLMCLKITNSLQGASFEVENALTYGNIYRPVAADAALASVQTIAFPKDGLMSPNVSLQAECSSPRCRSGALVESHVCMGSIGVVVVIIVVIAALFSFSNREVELLTLVGPCGVVTSDTVRFERSGKSAQRQVLVTAADTVTGSDATRIPAAEREGPFLLNRKTTIHAPKAERKGRARVAAAAKPACVGIDLRNMLRCKATQGTETQQGALFAKLGKTM</sequence>
<feature type="transmembrane region" description="Helical" evidence="1">
    <location>
        <begin position="202"/>
        <end position="221"/>
    </location>
</feature>
<dbReference type="Proteomes" id="UP000245783">
    <property type="component" value="Unassembled WGS sequence"/>
</dbReference>
<dbReference type="AlphaFoldDB" id="A0A316W4P3"/>
<keyword evidence="1" id="KW-1133">Transmembrane helix</keyword>
<name>A0A316W4P3_9BASI</name>
<accession>A0A316W4P3</accession>
<evidence type="ECO:0000256" key="1">
    <source>
        <dbReference type="SAM" id="Phobius"/>
    </source>
</evidence>
<dbReference type="GeneID" id="37037456"/>
<keyword evidence="1" id="KW-0812">Transmembrane</keyword>